<proteinExistence type="predicted"/>
<feature type="transmembrane region" description="Helical" evidence="5">
    <location>
        <begin position="6"/>
        <end position="23"/>
    </location>
</feature>
<dbReference type="PANTHER" id="PTHR48040:SF35">
    <property type="entry name" value="ABC TRANSPORTER G FAMILY MEMBER 39-LIKE"/>
    <property type="match status" value="1"/>
</dbReference>
<keyword evidence="3 5" id="KW-1133">Transmembrane helix</keyword>
<dbReference type="GO" id="GO:0140359">
    <property type="term" value="F:ABC-type transporter activity"/>
    <property type="evidence" value="ECO:0007669"/>
    <property type="project" value="InterPro"/>
</dbReference>
<feature type="non-terminal residue" evidence="7">
    <location>
        <position position="1"/>
    </location>
</feature>
<feature type="transmembrane region" description="Helical" evidence="5">
    <location>
        <begin position="30"/>
        <end position="50"/>
    </location>
</feature>
<accession>A0A392N135</accession>
<feature type="transmembrane region" description="Helical" evidence="5">
    <location>
        <begin position="56"/>
        <end position="76"/>
    </location>
</feature>
<dbReference type="GO" id="GO:0016020">
    <property type="term" value="C:membrane"/>
    <property type="evidence" value="ECO:0007669"/>
    <property type="project" value="UniProtKB-SubCell"/>
</dbReference>
<evidence type="ECO:0000313" key="7">
    <source>
        <dbReference type="EMBL" id="MCH92678.1"/>
    </source>
</evidence>
<dbReference type="Pfam" id="PF01061">
    <property type="entry name" value="ABC2_membrane"/>
    <property type="match status" value="1"/>
</dbReference>
<feature type="domain" description="ABC-2 type transporter transmembrane" evidence="6">
    <location>
        <begin position="1"/>
        <end position="78"/>
    </location>
</feature>
<protein>
    <submittedName>
        <fullName evidence="7">Pleiotropic drug resistance protein 1-like</fullName>
    </submittedName>
</protein>
<comment type="subcellular location">
    <subcellularLocation>
        <location evidence="1">Membrane</location>
        <topology evidence="1">Multi-pass membrane protein</topology>
    </subcellularLocation>
</comment>
<keyword evidence="8" id="KW-1185">Reference proteome</keyword>
<sequence length="88" mass="9759">ITIVEAVVWTVLTYFVIGYDLEVGRLFRQFLLLILINQMGTGLFRFLGAVGREMTVALTLASFIFCFLVAMGGLALSRGTSTTVHRLK</sequence>
<evidence type="ECO:0000313" key="8">
    <source>
        <dbReference type="Proteomes" id="UP000265520"/>
    </source>
</evidence>
<dbReference type="InterPro" id="IPR013525">
    <property type="entry name" value="ABC2_TM"/>
</dbReference>
<evidence type="ECO:0000256" key="5">
    <source>
        <dbReference type="SAM" id="Phobius"/>
    </source>
</evidence>
<dbReference type="EMBL" id="LXQA010023202">
    <property type="protein sequence ID" value="MCH92678.1"/>
    <property type="molecule type" value="Genomic_DNA"/>
</dbReference>
<keyword evidence="4 5" id="KW-0472">Membrane</keyword>
<organism evidence="7 8">
    <name type="scientific">Trifolium medium</name>
    <dbReference type="NCBI Taxonomy" id="97028"/>
    <lineage>
        <taxon>Eukaryota</taxon>
        <taxon>Viridiplantae</taxon>
        <taxon>Streptophyta</taxon>
        <taxon>Embryophyta</taxon>
        <taxon>Tracheophyta</taxon>
        <taxon>Spermatophyta</taxon>
        <taxon>Magnoliopsida</taxon>
        <taxon>eudicotyledons</taxon>
        <taxon>Gunneridae</taxon>
        <taxon>Pentapetalae</taxon>
        <taxon>rosids</taxon>
        <taxon>fabids</taxon>
        <taxon>Fabales</taxon>
        <taxon>Fabaceae</taxon>
        <taxon>Papilionoideae</taxon>
        <taxon>50 kb inversion clade</taxon>
        <taxon>NPAAA clade</taxon>
        <taxon>Hologalegina</taxon>
        <taxon>IRL clade</taxon>
        <taxon>Trifolieae</taxon>
        <taxon>Trifolium</taxon>
    </lineage>
</organism>
<evidence type="ECO:0000256" key="2">
    <source>
        <dbReference type="ARBA" id="ARBA00022692"/>
    </source>
</evidence>
<dbReference type="AlphaFoldDB" id="A0A392N135"/>
<evidence type="ECO:0000256" key="1">
    <source>
        <dbReference type="ARBA" id="ARBA00004141"/>
    </source>
</evidence>
<evidence type="ECO:0000256" key="4">
    <source>
        <dbReference type="ARBA" id="ARBA00023136"/>
    </source>
</evidence>
<keyword evidence="2 5" id="KW-0812">Transmembrane</keyword>
<comment type="caution">
    <text evidence="7">The sequence shown here is derived from an EMBL/GenBank/DDBJ whole genome shotgun (WGS) entry which is preliminary data.</text>
</comment>
<evidence type="ECO:0000256" key="3">
    <source>
        <dbReference type="ARBA" id="ARBA00022989"/>
    </source>
</evidence>
<evidence type="ECO:0000259" key="6">
    <source>
        <dbReference type="Pfam" id="PF01061"/>
    </source>
</evidence>
<dbReference type="Proteomes" id="UP000265520">
    <property type="component" value="Unassembled WGS sequence"/>
</dbReference>
<reference evidence="7 8" key="1">
    <citation type="journal article" date="2018" name="Front. Plant Sci.">
        <title>Red Clover (Trifolium pratense) and Zigzag Clover (T. medium) - A Picture of Genomic Similarities and Differences.</title>
        <authorList>
            <person name="Dluhosova J."/>
            <person name="Istvanek J."/>
            <person name="Nedelnik J."/>
            <person name="Repkova J."/>
        </authorList>
    </citation>
    <scope>NUCLEOTIDE SEQUENCE [LARGE SCALE GENOMIC DNA]</scope>
    <source>
        <strain evidence="8">cv. 10/8</strain>
        <tissue evidence="7">Leaf</tissue>
    </source>
</reference>
<dbReference type="PANTHER" id="PTHR48040">
    <property type="entry name" value="PLEIOTROPIC DRUG RESISTANCE PROTEIN 1-LIKE ISOFORM X1"/>
    <property type="match status" value="1"/>
</dbReference>
<name>A0A392N135_9FABA</name>